<protein>
    <recommendedName>
        <fullName evidence="1">HTH cro/C1-type domain-containing protein</fullName>
    </recommendedName>
</protein>
<feature type="domain" description="HTH cro/C1-type" evidence="1">
    <location>
        <begin position="30"/>
        <end position="84"/>
    </location>
</feature>
<dbReference type="SUPFAM" id="SSF47413">
    <property type="entry name" value="lambda repressor-like DNA-binding domains"/>
    <property type="match status" value="1"/>
</dbReference>
<evidence type="ECO:0000259" key="1">
    <source>
        <dbReference type="PROSITE" id="PS50943"/>
    </source>
</evidence>
<dbReference type="Pfam" id="PF01381">
    <property type="entry name" value="HTH_3"/>
    <property type="match status" value="1"/>
</dbReference>
<dbReference type="RefSeq" id="WP_102755786.1">
    <property type="nucleotide sequence ID" value="NZ_CP025791.1"/>
</dbReference>
<gene>
    <name evidence="2" type="ORF">C1H87_10635</name>
</gene>
<dbReference type="InterPro" id="IPR001387">
    <property type="entry name" value="Cro/C1-type_HTH"/>
</dbReference>
<evidence type="ECO:0000313" key="2">
    <source>
        <dbReference type="EMBL" id="AUP79131.1"/>
    </source>
</evidence>
<dbReference type="EMBL" id="CP025791">
    <property type="protein sequence ID" value="AUP79131.1"/>
    <property type="molecule type" value="Genomic_DNA"/>
</dbReference>
<reference evidence="2 3" key="1">
    <citation type="submission" date="2018-01" db="EMBL/GenBank/DDBJ databases">
        <title>Complete genome sequence of Flavivirga eckloniae ECD14 isolated from seaweed Ecklonia cava.</title>
        <authorList>
            <person name="Lee J.H."/>
            <person name="Baik K.S."/>
            <person name="Seong C.N."/>
        </authorList>
    </citation>
    <scope>NUCLEOTIDE SEQUENCE [LARGE SCALE GENOMIC DNA]</scope>
    <source>
        <strain evidence="2 3">ECD14</strain>
    </source>
</reference>
<sequence>MNKFFKKIIDETPRDVQIFVDKYEEITMRIHQLLKLKGLTQKDLAELLGKRPSEISKWLNDGHNLTLKTISKIEAVLDENIINIPQKQSFNLFEEDPILQGNKSFTVFRNIQNKEEEIAFKEFSSRPLLAKIA</sequence>
<dbReference type="CDD" id="cd00093">
    <property type="entry name" value="HTH_XRE"/>
    <property type="match status" value="1"/>
</dbReference>
<dbReference type="Gene3D" id="1.10.260.40">
    <property type="entry name" value="lambda repressor-like DNA-binding domains"/>
    <property type="match status" value="1"/>
</dbReference>
<dbReference type="InterPro" id="IPR010982">
    <property type="entry name" value="Lambda_DNA-bd_dom_sf"/>
</dbReference>
<dbReference type="AlphaFoldDB" id="A0A2K9PPY8"/>
<name>A0A2K9PPY8_9FLAO</name>
<proteinExistence type="predicted"/>
<organism evidence="2 3">
    <name type="scientific">Flavivirga eckloniae</name>
    <dbReference type="NCBI Taxonomy" id="1803846"/>
    <lineage>
        <taxon>Bacteria</taxon>
        <taxon>Pseudomonadati</taxon>
        <taxon>Bacteroidota</taxon>
        <taxon>Flavobacteriia</taxon>
        <taxon>Flavobacteriales</taxon>
        <taxon>Flavobacteriaceae</taxon>
        <taxon>Flavivirga</taxon>
    </lineage>
</organism>
<keyword evidence="3" id="KW-1185">Reference proteome</keyword>
<dbReference type="OrthoDB" id="770730at2"/>
<dbReference type="KEGG" id="fek:C1H87_10635"/>
<accession>A0A2K9PPY8</accession>
<dbReference type="GO" id="GO:0003677">
    <property type="term" value="F:DNA binding"/>
    <property type="evidence" value="ECO:0007669"/>
    <property type="project" value="InterPro"/>
</dbReference>
<dbReference type="PROSITE" id="PS50943">
    <property type="entry name" value="HTH_CROC1"/>
    <property type="match status" value="1"/>
</dbReference>
<dbReference type="Proteomes" id="UP000235826">
    <property type="component" value="Chromosome"/>
</dbReference>
<dbReference type="SMART" id="SM00530">
    <property type="entry name" value="HTH_XRE"/>
    <property type="match status" value="1"/>
</dbReference>
<evidence type="ECO:0000313" key="3">
    <source>
        <dbReference type="Proteomes" id="UP000235826"/>
    </source>
</evidence>